<dbReference type="SUPFAM" id="SSF53850">
    <property type="entry name" value="Periplasmic binding protein-like II"/>
    <property type="match status" value="1"/>
</dbReference>
<dbReference type="AlphaFoldDB" id="A0A6S7CP69"/>
<protein>
    <submittedName>
        <fullName evidence="6">HTH-type transcriptional regulator HdfR</fullName>
    </submittedName>
</protein>
<dbReference type="GO" id="GO:0043565">
    <property type="term" value="F:sequence-specific DNA binding"/>
    <property type="evidence" value="ECO:0007669"/>
    <property type="project" value="TreeGrafter"/>
</dbReference>
<keyword evidence="3" id="KW-0238">DNA-binding</keyword>
<dbReference type="InterPro" id="IPR000847">
    <property type="entry name" value="LysR_HTH_N"/>
</dbReference>
<dbReference type="EMBL" id="CADIKM010000019">
    <property type="protein sequence ID" value="CAB3794571.1"/>
    <property type="molecule type" value="Genomic_DNA"/>
</dbReference>
<proteinExistence type="inferred from homology"/>
<evidence type="ECO:0000313" key="6">
    <source>
        <dbReference type="EMBL" id="CAB3794571.1"/>
    </source>
</evidence>
<reference evidence="6 7" key="1">
    <citation type="submission" date="2020-04" db="EMBL/GenBank/DDBJ databases">
        <authorList>
            <person name="De Canck E."/>
        </authorList>
    </citation>
    <scope>NUCLEOTIDE SEQUENCE [LARGE SCALE GENOMIC DNA]</scope>
    <source>
        <strain evidence="6 7">LMG 28138</strain>
    </source>
</reference>
<dbReference type="InterPro" id="IPR005119">
    <property type="entry name" value="LysR_subst-bd"/>
</dbReference>
<dbReference type="GO" id="GO:0003700">
    <property type="term" value="F:DNA-binding transcription factor activity"/>
    <property type="evidence" value="ECO:0007669"/>
    <property type="project" value="InterPro"/>
</dbReference>
<accession>A0A6S7CP69</accession>
<dbReference type="PANTHER" id="PTHR30537">
    <property type="entry name" value="HTH-TYPE TRANSCRIPTIONAL REGULATOR"/>
    <property type="match status" value="1"/>
</dbReference>
<gene>
    <name evidence="6" type="primary">hdfR_3</name>
    <name evidence="6" type="ORF">LMG28138_03736</name>
</gene>
<dbReference type="InterPro" id="IPR036388">
    <property type="entry name" value="WH-like_DNA-bd_sf"/>
</dbReference>
<evidence type="ECO:0000256" key="2">
    <source>
        <dbReference type="ARBA" id="ARBA00023015"/>
    </source>
</evidence>
<comment type="similarity">
    <text evidence="1">Belongs to the LysR transcriptional regulatory family.</text>
</comment>
<keyword evidence="2" id="KW-0805">Transcription regulation</keyword>
<organism evidence="6 7">
    <name type="scientific">Pararobbsia alpina</name>
    <dbReference type="NCBI Taxonomy" id="621374"/>
    <lineage>
        <taxon>Bacteria</taxon>
        <taxon>Pseudomonadati</taxon>
        <taxon>Pseudomonadota</taxon>
        <taxon>Betaproteobacteria</taxon>
        <taxon>Burkholderiales</taxon>
        <taxon>Burkholderiaceae</taxon>
        <taxon>Pararobbsia</taxon>
    </lineage>
</organism>
<dbReference type="SUPFAM" id="SSF46785">
    <property type="entry name" value="Winged helix' DNA-binding domain"/>
    <property type="match status" value="1"/>
</dbReference>
<keyword evidence="4" id="KW-0804">Transcription</keyword>
<dbReference type="Pfam" id="PF00126">
    <property type="entry name" value="HTH_1"/>
    <property type="match status" value="1"/>
</dbReference>
<evidence type="ECO:0000313" key="7">
    <source>
        <dbReference type="Proteomes" id="UP000494115"/>
    </source>
</evidence>
<keyword evidence="7" id="KW-1185">Reference proteome</keyword>
<evidence type="ECO:0000256" key="3">
    <source>
        <dbReference type="ARBA" id="ARBA00023125"/>
    </source>
</evidence>
<name>A0A6S7CP69_9BURK</name>
<dbReference type="InterPro" id="IPR058163">
    <property type="entry name" value="LysR-type_TF_proteobact-type"/>
</dbReference>
<dbReference type="PROSITE" id="PS50931">
    <property type="entry name" value="HTH_LYSR"/>
    <property type="match status" value="1"/>
</dbReference>
<dbReference type="Gene3D" id="3.40.190.10">
    <property type="entry name" value="Periplasmic binding protein-like II"/>
    <property type="match status" value="2"/>
</dbReference>
<dbReference type="RefSeq" id="WP_175106234.1">
    <property type="nucleotide sequence ID" value="NZ_CADIKM010000019.1"/>
</dbReference>
<dbReference type="InterPro" id="IPR036390">
    <property type="entry name" value="WH_DNA-bd_sf"/>
</dbReference>
<feature type="domain" description="HTH lysR-type" evidence="5">
    <location>
        <begin position="13"/>
        <end position="70"/>
    </location>
</feature>
<dbReference type="Pfam" id="PF03466">
    <property type="entry name" value="LysR_substrate"/>
    <property type="match status" value="1"/>
</dbReference>
<sequence>MPSTVEFSHLKNLPFKELCAFEAAARLGSFTLAADELCVTGSAVSHRIRHLEEQLGAQLFRRSGNRMSVTAVGITYLDAITKALFGLRAAADTIDATEHKLIRIIVAPMLGTTWLLSRLARYQAQHPDILFEITTVNAADDPLTADCDMVFHYGQQDQMGMRSIEIFTDHLYAVCSPAYLAAHGPFESFEDFLRNDLVRYGLLPWQEWFKSAFGRNHTPLHGCYFDDALTMLEAVAHDAGIAVITNVCIQGMLRDGRLVLAHPHVAGTYRYFAGVTSAGSIKPAVQGLFAWMAGEVAHGASFTDPRSARHDLPIDSGPA</sequence>
<dbReference type="Gene3D" id="1.10.10.10">
    <property type="entry name" value="Winged helix-like DNA-binding domain superfamily/Winged helix DNA-binding domain"/>
    <property type="match status" value="1"/>
</dbReference>
<evidence type="ECO:0000256" key="4">
    <source>
        <dbReference type="ARBA" id="ARBA00023163"/>
    </source>
</evidence>
<dbReference type="PRINTS" id="PR00039">
    <property type="entry name" value="HTHLYSR"/>
</dbReference>
<dbReference type="GO" id="GO:0006351">
    <property type="term" value="P:DNA-templated transcription"/>
    <property type="evidence" value="ECO:0007669"/>
    <property type="project" value="TreeGrafter"/>
</dbReference>
<dbReference type="PANTHER" id="PTHR30537:SF74">
    <property type="entry name" value="HTH-TYPE TRANSCRIPTIONAL REGULATOR TRPI"/>
    <property type="match status" value="1"/>
</dbReference>
<dbReference type="Proteomes" id="UP000494115">
    <property type="component" value="Unassembled WGS sequence"/>
</dbReference>
<evidence type="ECO:0000259" key="5">
    <source>
        <dbReference type="PROSITE" id="PS50931"/>
    </source>
</evidence>
<evidence type="ECO:0000256" key="1">
    <source>
        <dbReference type="ARBA" id="ARBA00009437"/>
    </source>
</evidence>